<protein>
    <submittedName>
        <fullName evidence="3">DNA-damage-inducible protein J</fullName>
    </submittedName>
</protein>
<keyword evidence="4" id="KW-1185">Reference proteome</keyword>
<proteinExistence type="inferred from homology"/>
<gene>
    <name evidence="3" type="ORF">Q757_09355</name>
</gene>
<evidence type="ECO:0000256" key="1">
    <source>
        <dbReference type="ARBA" id="ARBA00010562"/>
    </source>
</evidence>
<dbReference type="PANTHER" id="PTHR38781">
    <property type="entry name" value="ANTITOXIN DINJ-RELATED"/>
    <property type="match status" value="1"/>
</dbReference>
<evidence type="ECO:0000313" key="3">
    <source>
        <dbReference type="EMBL" id="KGO22277.1"/>
    </source>
</evidence>
<dbReference type="NCBIfam" id="TIGR02384">
    <property type="entry name" value="RelB_DinJ"/>
    <property type="match status" value="1"/>
</dbReference>
<dbReference type="EMBL" id="AXCV01000568">
    <property type="protein sequence ID" value="KGO22277.1"/>
    <property type="molecule type" value="Genomic_DNA"/>
</dbReference>
<keyword evidence="2" id="KW-1277">Toxin-antitoxin system</keyword>
<evidence type="ECO:0000256" key="2">
    <source>
        <dbReference type="ARBA" id="ARBA00022649"/>
    </source>
</evidence>
<dbReference type="PANTHER" id="PTHR38781:SF1">
    <property type="entry name" value="ANTITOXIN DINJ-RELATED"/>
    <property type="match status" value="1"/>
</dbReference>
<sequence>MAVKGKKRVQVQIDKDLANDTEAVLSELGLNPTTAINMFYKRIVANGALPFNVSLSQEERANLRFLRRLKIHQSLSLKTLKQLPIGSMIQMRTNDLLSLYVSFVETNGGKPPV</sequence>
<comment type="similarity">
    <text evidence="1">Belongs to the RelB/DinJ antitoxin family.</text>
</comment>
<evidence type="ECO:0000313" key="4">
    <source>
        <dbReference type="Proteomes" id="UP000030023"/>
    </source>
</evidence>
<dbReference type="Pfam" id="PF04221">
    <property type="entry name" value="RelB"/>
    <property type="match status" value="1"/>
</dbReference>
<dbReference type="InterPro" id="IPR007337">
    <property type="entry name" value="RelB/DinJ"/>
</dbReference>
<accession>A0ABR4XNV1</accession>
<name>A0ABR4XNV1_9LACO</name>
<dbReference type="InterPro" id="IPR013321">
    <property type="entry name" value="Arc_rbn_hlx_hlx"/>
</dbReference>
<comment type="caution">
    <text evidence="3">The sequence shown here is derived from an EMBL/GenBank/DDBJ whole genome shotgun (WGS) entry which is preliminary data.</text>
</comment>
<reference evidence="3 4" key="1">
    <citation type="journal article" date="2014" name="Antonie Van Leeuwenhoek">
        <title>Oenococcus alcoholitolerans sp. nov., a lactic acid bacteria isolated from cachaca and ethanol fermentation processes.</title>
        <authorList>
            <person name="Badotti F."/>
            <person name="Moreira A.P."/>
            <person name="Tonon L.A."/>
            <person name="de Lucena B.T."/>
            <person name="Gomes Fde C."/>
            <person name="Kruger R."/>
            <person name="Thompson C.C."/>
            <person name="de Morais M.A.Jr."/>
            <person name="Rosa C.A."/>
            <person name="Thompson F.L."/>
        </authorList>
    </citation>
    <scope>NUCLEOTIDE SEQUENCE [LARGE SCALE GENOMIC DNA]</scope>
    <source>
        <strain evidence="3 4">UFRJ-M7.2.18</strain>
    </source>
</reference>
<dbReference type="Proteomes" id="UP000030023">
    <property type="component" value="Unassembled WGS sequence"/>
</dbReference>
<organism evidence="3 4">
    <name type="scientific">Oenococcus alcoholitolerans</name>
    <dbReference type="NCBI Taxonomy" id="931074"/>
    <lineage>
        <taxon>Bacteria</taxon>
        <taxon>Bacillati</taxon>
        <taxon>Bacillota</taxon>
        <taxon>Bacilli</taxon>
        <taxon>Lactobacillales</taxon>
        <taxon>Lactobacillaceae</taxon>
        <taxon>Oenococcus</taxon>
    </lineage>
</organism>
<dbReference type="Gene3D" id="1.10.1220.10">
    <property type="entry name" value="Met repressor-like"/>
    <property type="match status" value="1"/>
</dbReference>